<reference evidence="1 2" key="1">
    <citation type="submission" date="2022-01" db="EMBL/GenBank/DDBJ databases">
        <title>Nocardioides sp. nov., an actinomycete isolated from mining soil.</title>
        <authorList>
            <person name="Liu L."/>
        </authorList>
    </citation>
    <scope>NUCLEOTIDE SEQUENCE [LARGE SCALE GENOMIC DNA]</scope>
    <source>
        <strain evidence="1 2">KLBMP 9356</strain>
    </source>
</reference>
<evidence type="ECO:0000313" key="2">
    <source>
        <dbReference type="Proteomes" id="UP001201161"/>
    </source>
</evidence>
<accession>A0ABS9HCM6</accession>
<dbReference type="RefSeq" id="WP_236401916.1">
    <property type="nucleotide sequence ID" value="NZ_JAKJHZ010000007.1"/>
</dbReference>
<evidence type="ECO:0000313" key="1">
    <source>
        <dbReference type="EMBL" id="MCF6378164.1"/>
    </source>
</evidence>
<gene>
    <name evidence="1" type="ORF">L2K70_11175</name>
</gene>
<comment type="caution">
    <text evidence="1">The sequence shown here is derived from an EMBL/GenBank/DDBJ whole genome shotgun (WGS) entry which is preliminary data.</text>
</comment>
<sequence length="499" mass="55716">MGWRVARHLGRWRDRLTGFNDLERERAAPLDGWFDNLIVPSDERVAQGGVWVVEVFPPSMYGQLVKSLRRNGWDRDDFVRHHDSSNTERVEQARAGRGWTWWRLGEVVGPRAASSGPGTYRDVLPPAFDSVDLRATQVGTSLTIVSALFLTSEIGMGALDETWHATHEPRVTWRGLRRPTVEGRHFAAIRAGQSERQRLHDSARDWLAERCAGSFATSPGRHPVIDMTLFDRFDPCSESPSRDLREALRALGLADLDFGRYESPQMPGLALVQSPTVPSGYDVLHNCWGAVGQADRVVEVNEWHGYPQPDNAADVAHRFNDELRSFAQYLAVHRYLDNLGTDYAIARDAASRQHRRFRSRELRLLRRRVLTTGLDLATVGPDTARMWDEPWRSFVPLEILWKEADAVDAGESAAAGVDYLRELAGLRSTAVDELRVADAAYRDALVTAASLGASLDANATGRWALIVSGVSLFVATVTLLIADVGSETLWGQLMSWLRA</sequence>
<proteinExistence type="predicted"/>
<dbReference type="Proteomes" id="UP001201161">
    <property type="component" value="Unassembled WGS sequence"/>
</dbReference>
<name>A0ABS9HCM6_9ACTN</name>
<keyword evidence="2" id="KW-1185">Reference proteome</keyword>
<protein>
    <submittedName>
        <fullName evidence="1">Uncharacterized protein</fullName>
    </submittedName>
</protein>
<dbReference type="EMBL" id="JAKJHZ010000007">
    <property type="protein sequence ID" value="MCF6378164.1"/>
    <property type="molecule type" value="Genomic_DNA"/>
</dbReference>
<organism evidence="1 2">
    <name type="scientific">Nocardioides potassii</name>
    <dbReference type="NCBI Taxonomy" id="2911371"/>
    <lineage>
        <taxon>Bacteria</taxon>
        <taxon>Bacillati</taxon>
        <taxon>Actinomycetota</taxon>
        <taxon>Actinomycetes</taxon>
        <taxon>Propionibacteriales</taxon>
        <taxon>Nocardioidaceae</taxon>
        <taxon>Nocardioides</taxon>
    </lineage>
</organism>